<keyword evidence="4" id="KW-1185">Reference proteome</keyword>
<evidence type="ECO:0000313" key="3">
    <source>
        <dbReference type="EMBL" id="BDD86236.1"/>
    </source>
</evidence>
<organism evidence="3 4">
    <name type="scientific">Desulfofustis limnaeus</name>
    <dbReference type="NCBI Taxonomy" id="2740163"/>
    <lineage>
        <taxon>Bacteria</taxon>
        <taxon>Pseudomonadati</taxon>
        <taxon>Thermodesulfobacteriota</taxon>
        <taxon>Desulfobulbia</taxon>
        <taxon>Desulfobulbales</taxon>
        <taxon>Desulfocapsaceae</taxon>
        <taxon>Desulfofustis</taxon>
    </lineage>
</organism>
<sequence>MFILASVLLCSGVLLFFFSLLSSWNPKKPYLRNHSGVADVLALVIVTCVFGGAISLFLAFQVQTPSVTDYLVGAALLAVTVALLKIFHVFGKLAAFSREAETSRVISGPFSGGKSSGTAPTTYSKAA</sequence>
<keyword evidence="2" id="KW-0472">Membrane</keyword>
<name>A0ABM7W5N7_9BACT</name>
<dbReference type="EMBL" id="AP025516">
    <property type="protein sequence ID" value="BDD86236.1"/>
    <property type="molecule type" value="Genomic_DNA"/>
</dbReference>
<feature type="transmembrane region" description="Helical" evidence="2">
    <location>
        <begin position="6"/>
        <end position="24"/>
    </location>
</feature>
<feature type="region of interest" description="Disordered" evidence="1">
    <location>
        <begin position="103"/>
        <end position="127"/>
    </location>
</feature>
<proteinExistence type="predicted"/>
<dbReference type="Proteomes" id="UP000830055">
    <property type="component" value="Chromosome"/>
</dbReference>
<feature type="transmembrane region" description="Helical" evidence="2">
    <location>
        <begin position="36"/>
        <end position="58"/>
    </location>
</feature>
<keyword evidence="2" id="KW-1133">Transmembrane helix</keyword>
<protein>
    <submittedName>
        <fullName evidence="3">Uncharacterized protein</fullName>
    </submittedName>
</protein>
<feature type="compositionally biased region" description="Polar residues" evidence="1">
    <location>
        <begin position="116"/>
        <end position="127"/>
    </location>
</feature>
<gene>
    <name evidence="3" type="ORF">DPPLL_06010</name>
</gene>
<accession>A0ABM7W5N7</accession>
<feature type="transmembrane region" description="Helical" evidence="2">
    <location>
        <begin position="70"/>
        <end position="90"/>
    </location>
</feature>
<evidence type="ECO:0000256" key="1">
    <source>
        <dbReference type="SAM" id="MobiDB-lite"/>
    </source>
</evidence>
<evidence type="ECO:0000256" key="2">
    <source>
        <dbReference type="SAM" id="Phobius"/>
    </source>
</evidence>
<keyword evidence="2" id="KW-0812">Transmembrane</keyword>
<reference evidence="3 4" key="1">
    <citation type="submission" date="2022-01" db="EMBL/GenBank/DDBJ databases">
        <title>Desulfofustis limnae sp. nov., a novel mesophilic sulfate-reducing bacterium isolated from marsh soil.</title>
        <authorList>
            <person name="Watanabe M."/>
            <person name="Takahashi A."/>
            <person name="Kojima H."/>
            <person name="Fukui M."/>
        </authorList>
    </citation>
    <scope>NUCLEOTIDE SEQUENCE [LARGE SCALE GENOMIC DNA]</scope>
    <source>
        <strain evidence="3 4">PPLL</strain>
    </source>
</reference>
<evidence type="ECO:0000313" key="4">
    <source>
        <dbReference type="Proteomes" id="UP000830055"/>
    </source>
</evidence>